<comment type="caution">
    <text evidence="4">The sequence shown here is derived from an EMBL/GenBank/DDBJ whole genome shotgun (WGS) entry which is preliminary data.</text>
</comment>
<evidence type="ECO:0008006" key="6">
    <source>
        <dbReference type="Google" id="ProtNLM"/>
    </source>
</evidence>
<dbReference type="PANTHER" id="PTHR33562">
    <property type="entry name" value="ATILLA, ISOFORM B-RELATED-RELATED"/>
    <property type="match status" value="1"/>
</dbReference>
<dbReference type="AlphaFoldDB" id="A0A1D1VWX7"/>
<keyword evidence="5" id="KW-1185">Reference proteome</keyword>
<dbReference type="GO" id="GO:0030431">
    <property type="term" value="P:sleep"/>
    <property type="evidence" value="ECO:0007669"/>
    <property type="project" value="InterPro"/>
</dbReference>
<feature type="chain" id="PRO_5008898930" description="Protein quiver" evidence="3">
    <location>
        <begin position="25"/>
        <end position="140"/>
    </location>
</feature>
<protein>
    <recommendedName>
        <fullName evidence="6">Protein quiver</fullName>
    </recommendedName>
</protein>
<dbReference type="InterPro" id="IPR050975">
    <property type="entry name" value="Sleep_regulator"/>
</dbReference>
<sequence>MTPSAYIVAMFLQCISLLLSCAEGEKCYDCDSRSHKGCEEMFTGFVKECALKRHLLDPEQDRCMKQHKIGSNIVVRSCVKTSSPAAHMEEGTCVRDGEVITCVCSGYLCNGSASYSPRLPVYTSLFLLATPFHRHIWTLL</sequence>
<dbReference type="OrthoDB" id="10444032at2759"/>
<keyword evidence="1 3" id="KW-0732">Signal</keyword>
<evidence type="ECO:0000256" key="3">
    <source>
        <dbReference type="SAM" id="SignalP"/>
    </source>
</evidence>
<evidence type="ECO:0000256" key="1">
    <source>
        <dbReference type="ARBA" id="ARBA00022729"/>
    </source>
</evidence>
<evidence type="ECO:0000313" key="4">
    <source>
        <dbReference type="EMBL" id="GAV03504.1"/>
    </source>
</evidence>
<name>A0A1D1VWX7_RAMVA</name>
<proteinExistence type="predicted"/>
<evidence type="ECO:0000256" key="2">
    <source>
        <dbReference type="ARBA" id="ARBA00023180"/>
    </source>
</evidence>
<reference evidence="4 5" key="1">
    <citation type="journal article" date="2016" name="Nat. Commun.">
        <title>Extremotolerant tardigrade genome and improved radiotolerance of human cultured cells by tardigrade-unique protein.</title>
        <authorList>
            <person name="Hashimoto T."/>
            <person name="Horikawa D.D."/>
            <person name="Saito Y."/>
            <person name="Kuwahara H."/>
            <person name="Kozuka-Hata H."/>
            <person name="Shin-I T."/>
            <person name="Minakuchi Y."/>
            <person name="Ohishi K."/>
            <person name="Motoyama A."/>
            <person name="Aizu T."/>
            <person name="Enomoto A."/>
            <person name="Kondo K."/>
            <person name="Tanaka S."/>
            <person name="Hara Y."/>
            <person name="Koshikawa S."/>
            <person name="Sagara H."/>
            <person name="Miura T."/>
            <person name="Yokobori S."/>
            <person name="Miyagawa K."/>
            <person name="Suzuki Y."/>
            <person name="Kubo T."/>
            <person name="Oyama M."/>
            <person name="Kohara Y."/>
            <person name="Fujiyama A."/>
            <person name="Arakawa K."/>
            <person name="Katayama T."/>
            <person name="Toyoda A."/>
            <person name="Kunieda T."/>
        </authorList>
    </citation>
    <scope>NUCLEOTIDE SEQUENCE [LARGE SCALE GENOMIC DNA]</scope>
    <source>
        <strain evidence="4 5">YOKOZUNA-1</strain>
    </source>
</reference>
<evidence type="ECO:0000313" key="5">
    <source>
        <dbReference type="Proteomes" id="UP000186922"/>
    </source>
</evidence>
<dbReference type="GO" id="GO:0032222">
    <property type="term" value="P:regulation of synaptic transmission, cholinergic"/>
    <property type="evidence" value="ECO:0007669"/>
    <property type="project" value="InterPro"/>
</dbReference>
<gene>
    <name evidence="4" type="primary">RvY_13914</name>
    <name evidence="4" type="synonym">RvY_13914.1</name>
    <name evidence="4" type="ORF">RvY_13914-1</name>
</gene>
<accession>A0A1D1VWX7</accession>
<feature type="signal peptide" evidence="3">
    <location>
        <begin position="1"/>
        <end position="24"/>
    </location>
</feature>
<dbReference type="InterPro" id="IPR031424">
    <property type="entry name" value="QVR-like"/>
</dbReference>
<keyword evidence="2" id="KW-0325">Glycoprotein</keyword>
<dbReference type="Pfam" id="PF17064">
    <property type="entry name" value="QVR"/>
    <property type="match status" value="1"/>
</dbReference>
<organism evidence="4 5">
    <name type="scientific">Ramazzottius varieornatus</name>
    <name type="common">Water bear</name>
    <name type="synonym">Tardigrade</name>
    <dbReference type="NCBI Taxonomy" id="947166"/>
    <lineage>
        <taxon>Eukaryota</taxon>
        <taxon>Metazoa</taxon>
        <taxon>Ecdysozoa</taxon>
        <taxon>Tardigrada</taxon>
        <taxon>Eutardigrada</taxon>
        <taxon>Parachela</taxon>
        <taxon>Hypsibioidea</taxon>
        <taxon>Ramazzottiidae</taxon>
        <taxon>Ramazzottius</taxon>
    </lineage>
</organism>
<dbReference type="EMBL" id="BDGG01000009">
    <property type="protein sequence ID" value="GAV03504.1"/>
    <property type="molecule type" value="Genomic_DNA"/>
</dbReference>
<dbReference type="Proteomes" id="UP000186922">
    <property type="component" value="Unassembled WGS sequence"/>
</dbReference>